<accession>A0A0V8GBY8</accession>
<dbReference type="EMBL" id="LNQL01000006">
    <property type="protein sequence ID" value="KSU47788.1"/>
    <property type="molecule type" value="Genomic_DNA"/>
</dbReference>
<gene>
    <name evidence="1" type="ORF">AS033_14080</name>
</gene>
<reference evidence="1 2" key="1">
    <citation type="journal article" date="2015" name="Int. J. Syst. Evol. Microbiol.">
        <title>Exiguobacterium enclense sp. nov., isolated from sediment.</title>
        <authorList>
            <person name="Dastager S.G."/>
            <person name="Mawlankar R."/>
            <person name="Sonalkar V.V."/>
            <person name="Thorat M.N."/>
            <person name="Mual P."/>
            <person name="Verma A."/>
            <person name="Krishnamurthi S."/>
            <person name="Tang S.K."/>
            <person name="Li W.J."/>
        </authorList>
    </citation>
    <scope>NUCLEOTIDE SEQUENCE [LARGE SCALE GENOMIC DNA]</scope>
    <source>
        <strain evidence="1 2">NIO-1109</strain>
    </source>
</reference>
<sequence length="146" mass="16590">MLKYILISCLIAMIAFFIYFEPFRIEPYDPNVEVNGKAIPTVQGSYCWSSLFSAQCADMIYVDALHMTEKSKPVIVSPSDKIHLSFDRKPDTIHVVRWDSKAKSEQVSLKNNILIAPSAQGTYTYEVIARWNEHGDGLSAFLIQVR</sequence>
<name>A0A0V8GBY8_9BACL</name>
<evidence type="ECO:0000313" key="2">
    <source>
        <dbReference type="Proteomes" id="UP000053797"/>
    </source>
</evidence>
<protein>
    <submittedName>
        <fullName evidence="1">Uncharacterized protein</fullName>
    </submittedName>
</protein>
<dbReference type="OrthoDB" id="1797983at2"/>
<dbReference type="AlphaFoldDB" id="A0A0V8GBY8"/>
<comment type="caution">
    <text evidence="1">The sequence shown here is derived from an EMBL/GenBank/DDBJ whole genome shotgun (WGS) entry which is preliminary data.</text>
</comment>
<dbReference type="Proteomes" id="UP000053797">
    <property type="component" value="Unassembled WGS sequence"/>
</dbReference>
<organism evidence="1 2">
    <name type="scientific">Exiguobacterium indicum</name>
    <dbReference type="NCBI Taxonomy" id="296995"/>
    <lineage>
        <taxon>Bacteria</taxon>
        <taxon>Bacillati</taxon>
        <taxon>Bacillota</taxon>
        <taxon>Bacilli</taxon>
        <taxon>Bacillales</taxon>
        <taxon>Bacillales Family XII. Incertae Sedis</taxon>
        <taxon>Exiguobacterium</taxon>
    </lineage>
</organism>
<evidence type="ECO:0000313" key="1">
    <source>
        <dbReference type="EMBL" id="KSU47788.1"/>
    </source>
</evidence>
<proteinExistence type="predicted"/>